<feature type="transmembrane region" description="Helical" evidence="4">
    <location>
        <begin position="9"/>
        <end position="26"/>
    </location>
</feature>
<comment type="caution">
    <text evidence="6">The sequence shown here is derived from an EMBL/GenBank/DDBJ whole genome shotgun (WGS) entry which is preliminary data.</text>
</comment>
<dbReference type="InterPro" id="IPR001036">
    <property type="entry name" value="Acrflvin-R"/>
</dbReference>
<dbReference type="GO" id="GO:0005524">
    <property type="term" value="F:ATP binding"/>
    <property type="evidence" value="ECO:0007669"/>
    <property type="project" value="UniProtKB-KW"/>
</dbReference>
<dbReference type="Gene3D" id="3.30.70.1440">
    <property type="entry name" value="Multidrug efflux transporter AcrB pore domain"/>
    <property type="match status" value="1"/>
</dbReference>
<dbReference type="GO" id="GO:0042910">
    <property type="term" value="F:xenobiotic transmembrane transporter activity"/>
    <property type="evidence" value="ECO:0007669"/>
    <property type="project" value="TreeGrafter"/>
</dbReference>
<name>A0A315Z9V7_SEDFL</name>
<dbReference type="EMBL" id="QGDO01000003">
    <property type="protein sequence ID" value="PWJ41969.1"/>
    <property type="molecule type" value="Genomic_DNA"/>
</dbReference>
<evidence type="ECO:0000256" key="1">
    <source>
        <dbReference type="ARBA" id="ARBA00022741"/>
    </source>
</evidence>
<keyword evidence="2" id="KW-0067">ATP-binding</keyword>
<dbReference type="PANTHER" id="PTHR32063">
    <property type="match status" value="1"/>
</dbReference>
<feature type="transmembrane region" description="Helical" evidence="4">
    <location>
        <begin position="526"/>
        <end position="545"/>
    </location>
</feature>
<dbReference type="Gene3D" id="3.40.50.300">
    <property type="entry name" value="P-loop containing nucleotide triphosphate hydrolases"/>
    <property type="match status" value="1"/>
</dbReference>
<dbReference type="Gene3D" id="3.30.2090.10">
    <property type="entry name" value="Multidrug efflux transporter AcrB TolC docking domain, DN and DC subdomains"/>
    <property type="match status" value="2"/>
</dbReference>
<feature type="transmembrane region" description="Helical" evidence="4">
    <location>
        <begin position="872"/>
        <end position="891"/>
    </location>
</feature>
<feature type="transmembrane region" description="Helical" evidence="4">
    <location>
        <begin position="355"/>
        <end position="375"/>
    </location>
</feature>
<feature type="transmembrane region" description="Helical" evidence="4">
    <location>
        <begin position="1174"/>
        <end position="1196"/>
    </location>
</feature>
<dbReference type="OrthoDB" id="1108346at2"/>
<dbReference type="Proteomes" id="UP000245535">
    <property type="component" value="Unassembled WGS sequence"/>
</dbReference>
<dbReference type="InterPro" id="IPR003593">
    <property type="entry name" value="AAA+_ATPase"/>
</dbReference>
<feature type="transmembrane region" description="Helical" evidence="4">
    <location>
        <begin position="334"/>
        <end position="350"/>
    </location>
</feature>
<keyword evidence="4" id="KW-1133">Transmembrane helix</keyword>
<keyword evidence="1" id="KW-0547">Nucleotide-binding</keyword>
<feature type="domain" description="ABC transporter" evidence="5">
    <location>
        <begin position="1270"/>
        <end position="1502"/>
    </location>
</feature>
<feature type="transmembrane region" description="Helical" evidence="4">
    <location>
        <begin position="1041"/>
        <end position="1059"/>
    </location>
</feature>
<dbReference type="PRINTS" id="PR00702">
    <property type="entry name" value="ACRIFLAVINRP"/>
</dbReference>
<dbReference type="SMART" id="SM00382">
    <property type="entry name" value="AAA"/>
    <property type="match status" value="1"/>
</dbReference>
<dbReference type="SUPFAM" id="SSF52540">
    <property type="entry name" value="P-loop containing nucleoside triphosphate hydrolases"/>
    <property type="match status" value="1"/>
</dbReference>
<feature type="transmembrane region" description="Helical" evidence="4">
    <location>
        <begin position="928"/>
        <end position="949"/>
    </location>
</feature>
<dbReference type="InterPro" id="IPR027417">
    <property type="entry name" value="P-loop_NTPase"/>
</dbReference>
<evidence type="ECO:0000256" key="3">
    <source>
        <dbReference type="SAM" id="Coils"/>
    </source>
</evidence>
<feature type="transmembrane region" description="Helical" evidence="4">
    <location>
        <begin position="1003"/>
        <end position="1029"/>
    </location>
</feature>
<dbReference type="InterPro" id="IPR027463">
    <property type="entry name" value="AcrB_DN_DC_subdom"/>
</dbReference>
<dbReference type="InterPro" id="IPR017871">
    <property type="entry name" value="ABC_transporter-like_CS"/>
</dbReference>
<keyword evidence="3" id="KW-0175">Coiled coil</keyword>
<dbReference type="GO" id="GO:0016887">
    <property type="term" value="F:ATP hydrolysis activity"/>
    <property type="evidence" value="ECO:0007669"/>
    <property type="project" value="InterPro"/>
</dbReference>
<evidence type="ECO:0000256" key="4">
    <source>
        <dbReference type="SAM" id="Phobius"/>
    </source>
</evidence>
<feature type="transmembrane region" description="Helical" evidence="4">
    <location>
        <begin position="387"/>
        <end position="408"/>
    </location>
</feature>
<dbReference type="SUPFAM" id="SSF82866">
    <property type="entry name" value="Multidrug efflux transporter AcrB transmembrane domain"/>
    <property type="match status" value="2"/>
</dbReference>
<feature type="transmembrane region" description="Helical" evidence="4">
    <location>
        <begin position="898"/>
        <end position="922"/>
    </location>
</feature>
<feature type="transmembrane region" description="Helical" evidence="4">
    <location>
        <begin position="461"/>
        <end position="488"/>
    </location>
</feature>
<gene>
    <name evidence="6" type="ORF">BC781_103219</name>
</gene>
<dbReference type="Pfam" id="PF00005">
    <property type="entry name" value="ABC_tran"/>
    <property type="match status" value="1"/>
</dbReference>
<feature type="transmembrane region" description="Helical" evidence="4">
    <location>
        <begin position="428"/>
        <end position="449"/>
    </location>
</feature>
<organism evidence="6 7">
    <name type="scientific">Sediminitomix flava</name>
    <dbReference type="NCBI Taxonomy" id="379075"/>
    <lineage>
        <taxon>Bacteria</taxon>
        <taxon>Pseudomonadati</taxon>
        <taxon>Bacteroidota</taxon>
        <taxon>Cytophagia</taxon>
        <taxon>Cytophagales</taxon>
        <taxon>Flammeovirgaceae</taxon>
        <taxon>Sediminitomix</taxon>
    </lineage>
</organism>
<feature type="transmembrane region" description="Helical" evidence="4">
    <location>
        <begin position="1208"/>
        <end position="1225"/>
    </location>
</feature>
<dbReference type="InterPro" id="IPR003439">
    <property type="entry name" value="ABC_transporter-like_ATP-bd"/>
</dbReference>
<keyword evidence="4" id="KW-0812">Transmembrane</keyword>
<dbReference type="Gene3D" id="1.20.1640.10">
    <property type="entry name" value="Multidrug efflux transporter AcrB transmembrane domain"/>
    <property type="match status" value="2"/>
</dbReference>
<dbReference type="PANTHER" id="PTHR32063:SF0">
    <property type="entry name" value="SWARMING MOTILITY PROTEIN SWRC"/>
    <property type="match status" value="1"/>
</dbReference>
<dbReference type="Gene3D" id="3.30.70.1320">
    <property type="entry name" value="Multidrug efflux transporter AcrB pore domain like"/>
    <property type="match status" value="1"/>
</dbReference>
<dbReference type="CDD" id="cd03264">
    <property type="entry name" value="ABC_drug_resistance_like"/>
    <property type="match status" value="1"/>
</dbReference>
<feature type="coiled-coil region" evidence="3">
    <location>
        <begin position="824"/>
        <end position="851"/>
    </location>
</feature>
<dbReference type="Gene3D" id="3.30.70.1430">
    <property type="entry name" value="Multidrug efflux transporter AcrB pore domain"/>
    <property type="match status" value="2"/>
</dbReference>
<dbReference type="SUPFAM" id="SSF82693">
    <property type="entry name" value="Multidrug efflux transporter AcrB pore domain, PN1, PN2, PC1 and PC2 subdomains"/>
    <property type="match status" value="2"/>
</dbReference>
<dbReference type="RefSeq" id="WP_109618487.1">
    <property type="nucleotide sequence ID" value="NZ_QGDO01000003.1"/>
</dbReference>
<proteinExistence type="predicted"/>
<dbReference type="Pfam" id="PF00873">
    <property type="entry name" value="ACR_tran"/>
    <property type="match status" value="1"/>
</dbReference>
<evidence type="ECO:0000313" key="6">
    <source>
        <dbReference type="EMBL" id="PWJ41969.1"/>
    </source>
</evidence>
<evidence type="ECO:0000256" key="2">
    <source>
        <dbReference type="ARBA" id="ARBA00022840"/>
    </source>
</evidence>
<feature type="transmembrane region" description="Helical" evidence="4">
    <location>
        <begin position="1065"/>
        <end position="1086"/>
    </location>
</feature>
<feature type="transmembrane region" description="Helical" evidence="4">
    <location>
        <begin position="970"/>
        <end position="991"/>
    </location>
</feature>
<keyword evidence="4" id="KW-0472">Membrane</keyword>
<protein>
    <submittedName>
        <fullName evidence="6">Multidrug efflux pump subunit AcrB</fullName>
    </submittedName>
</protein>
<keyword evidence="7" id="KW-1185">Reference proteome</keyword>
<dbReference type="GO" id="GO:0005886">
    <property type="term" value="C:plasma membrane"/>
    <property type="evidence" value="ECO:0007669"/>
    <property type="project" value="TreeGrafter"/>
</dbReference>
<dbReference type="PROSITE" id="PS00211">
    <property type="entry name" value="ABC_TRANSPORTER_1"/>
    <property type="match status" value="1"/>
</dbReference>
<dbReference type="PROSITE" id="PS50893">
    <property type="entry name" value="ABC_TRANSPORTER_2"/>
    <property type="match status" value="1"/>
</dbReference>
<evidence type="ECO:0000313" key="7">
    <source>
        <dbReference type="Proteomes" id="UP000245535"/>
    </source>
</evidence>
<accession>A0A315Z9V7</accession>
<reference evidence="6 7" key="1">
    <citation type="submission" date="2018-03" db="EMBL/GenBank/DDBJ databases">
        <title>Genomic Encyclopedia of Archaeal and Bacterial Type Strains, Phase II (KMG-II): from individual species to whole genera.</title>
        <authorList>
            <person name="Goeker M."/>
        </authorList>
    </citation>
    <scope>NUCLEOTIDE SEQUENCE [LARGE SCALE GENOMIC DNA]</scope>
    <source>
        <strain evidence="6 7">DSM 28229</strain>
    </source>
</reference>
<feature type="transmembrane region" description="Helical" evidence="4">
    <location>
        <begin position="1150"/>
        <end position="1168"/>
    </location>
</feature>
<sequence length="1574" mass="177518">MNFVVKRKVLISMLFIGMCMLGYISYERLEMELFPNAEPPVLIVNITSTLEVTPDYMEIQGIVPIEGAISMLEGIDEIESEANNRRGTIFIYYQDGVDIKFEQLKLEERINSIRSNLPSEFQAVVSKINQNQLGSDMMSLQLKGVGGIDRVRNVADREVIDVLKSVDGVANVEIFGGREKALEIILNEKACEANGITIGQIQQKLSASAQVRTYVGNVKDAGSRYFVNITAPFERVSDVEEVLLDATKGIRLKDVAEVSFNVKEETSFSRLDGKDAVNLYLVYDTQANQIEASHNIRNEIEKLNIALKPLQVELDISTDTAEAMEKNMEEIQELALTGGLIAIFILWIFLRQPFWVLTIGVAMPISILTAFNFFYGFGITLNSLTMIGMALALGMLLDNSIVVLENIYRWFSITKDPDVSATQGVREVLRSVGAATLTTIVVFMPFIFADSFIIKLIGTNIGVSIISTLMVSLVVAFLFVPMVVHFFLSKNKSNPISQKEINIRDRIVQVYSLLFKWALRHPAQSLLTLVFTFFGSLLLTLVVGLSNLQSVDTKDLKLYVEMPEGASLQKTDDLVKQVEVLLDSLDEKEHIISNINEGDAVLTISLQEDYEKVADRKIYQIKSDIEERVKNISEAEISFEPSSSSSRFGGGQGGGNGMRGGGRLLKALGIGTQQEEIQIKGTDFVLMQNFASDLEQYLKELENVKSVSKNIGSDRPEVHLSFDPTLMSYWDISLQNVASELNASSKESTASEKFVQGTEQYDIVIKRGDLTQNDKDMRMDDLRKMEVSDNNGTQHQLKSFSDIRYASGKASIKRFNQGKQLSLYIQFESEINEANDLKEIAQMEVRELLASLPIPSGLAVDYIVEDDLFEDYYFLFGAAFILIYMILAAVFESFYVPFVLMFTIPLAATGSFLALILSGQSIMNSNVFTGFLILLGVVVNNSIILIDYAQELRRKGYHKNRALLMAGQARLRPILITAITTIVALVPLAMGDNEYVGAIGAPFGITVIGGLSFSTLLTLVFIPAFYSGLEETINWFKNLEFGWKLFQLLLVGLMGYYVYFEVSSVIWQIIMGASTIMFVPAITYFLKESLKQADNKLIADDEKVEIEIQHLVKVYGRETQFLREWKGGQRIIAFFEHEKSYTRLKDHAEWLWQLPLAAFWFYFTFIYLETSLYQMFLAVGFGFYLWGLMKPVSYWLREKPKLLKAFPIVFWWTFVLGQNLLRPLWIDNSQLVFVEFLGVISLIIWHIRTGLEKNNWEVKGKWKIIRGIKTLVKNMPKVGKPKAAFRALNGVSLNIQQGMFGLLGPNGAGKSTMMRIICGIYEQSYGKIWINGIDTQEKREELQGLIGFLPQEFSCYGNMTAYEFLDYEAILKGVTDAKVRKERVEYVLKAVHLWEKKDVQVGGFSGGMRQRVGIASILLHLPRILVVDEPTAGLDPKERIRFRNLLVELSRERIVIFSTHIIEDISSSCDQIAVVKRGNLMYSGVPEKMLHVAEEKVWQMQLSMEEFEEVNEKYVVIHHTRAGNGVLARVLSEVKPSEAAVSLPPSLEDAYLWLLKGKGLEQIKEKEEVEVSLN</sequence>
<evidence type="ECO:0000259" key="5">
    <source>
        <dbReference type="PROSITE" id="PS50893"/>
    </source>
</evidence>